<dbReference type="Pfam" id="PF25872">
    <property type="entry name" value="HTH_77"/>
    <property type="match status" value="1"/>
</dbReference>
<dbReference type="EMBL" id="JBHSBI010000044">
    <property type="protein sequence ID" value="MFC4015390.1"/>
    <property type="molecule type" value="Genomic_DNA"/>
</dbReference>
<dbReference type="PANTHER" id="PTHR47691:SF3">
    <property type="entry name" value="HTH-TYPE TRANSCRIPTIONAL REGULATOR RV0890C-RELATED"/>
    <property type="match status" value="1"/>
</dbReference>
<dbReference type="RefSeq" id="WP_379535207.1">
    <property type="nucleotide sequence ID" value="NZ_JBHSBI010000044.1"/>
</dbReference>
<dbReference type="Pfam" id="PF13191">
    <property type="entry name" value="AAA_16"/>
    <property type="match status" value="1"/>
</dbReference>
<dbReference type="SUPFAM" id="SSF48452">
    <property type="entry name" value="TPR-like"/>
    <property type="match status" value="2"/>
</dbReference>
<dbReference type="InterPro" id="IPR005158">
    <property type="entry name" value="BTAD"/>
</dbReference>
<dbReference type="PRINTS" id="PR00364">
    <property type="entry name" value="DISEASERSIST"/>
</dbReference>
<evidence type="ECO:0000259" key="4">
    <source>
        <dbReference type="PROSITE" id="PS51755"/>
    </source>
</evidence>
<dbReference type="InterPro" id="IPR001867">
    <property type="entry name" value="OmpR/PhoB-type_DNA-bd"/>
</dbReference>
<dbReference type="InterPro" id="IPR016032">
    <property type="entry name" value="Sig_transdc_resp-reg_C-effctor"/>
</dbReference>
<keyword evidence="2 3" id="KW-0238">DNA-binding</keyword>
<comment type="similarity">
    <text evidence="1">Belongs to the AfsR/DnrI/RedD regulatory family.</text>
</comment>
<feature type="DNA-binding region" description="OmpR/PhoB-type" evidence="3">
    <location>
        <begin position="1"/>
        <end position="91"/>
    </location>
</feature>
<dbReference type="InterPro" id="IPR027417">
    <property type="entry name" value="P-loop_NTPase"/>
</dbReference>
<dbReference type="Pfam" id="PF03704">
    <property type="entry name" value="BTAD"/>
    <property type="match status" value="1"/>
</dbReference>
<dbReference type="PROSITE" id="PS00177">
    <property type="entry name" value="TOPOISOMERASE_II"/>
    <property type="match status" value="1"/>
</dbReference>
<dbReference type="Gene3D" id="1.10.10.10">
    <property type="entry name" value="Winged helix-like DNA-binding domain superfamily/Winged helix DNA-binding domain"/>
    <property type="match status" value="1"/>
</dbReference>
<keyword evidence="6" id="KW-1185">Reference proteome</keyword>
<reference evidence="6" key="1">
    <citation type="journal article" date="2019" name="Int. J. Syst. Evol. Microbiol.">
        <title>The Global Catalogue of Microorganisms (GCM) 10K type strain sequencing project: providing services to taxonomists for standard genome sequencing and annotation.</title>
        <authorList>
            <consortium name="The Broad Institute Genomics Platform"/>
            <consortium name="The Broad Institute Genome Sequencing Center for Infectious Disease"/>
            <person name="Wu L."/>
            <person name="Ma J."/>
        </authorList>
    </citation>
    <scope>NUCLEOTIDE SEQUENCE [LARGE SCALE GENOMIC DNA]</scope>
    <source>
        <strain evidence="6">TBRC 1276</strain>
    </source>
</reference>
<dbReference type="SUPFAM" id="SSF46894">
    <property type="entry name" value="C-terminal effector domain of the bipartite response regulators"/>
    <property type="match status" value="1"/>
</dbReference>
<evidence type="ECO:0000256" key="1">
    <source>
        <dbReference type="ARBA" id="ARBA00005820"/>
    </source>
</evidence>
<dbReference type="Gene3D" id="1.25.40.10">
    <property type="entry name" value="Tetratricopeptide repeat domain"/>
    <property type="match status" value="2"/>
</dbReference>
<dbReference type="SMART" id="SM00862">
    <property type="entry name" value="Trans_reg_C"/>
    <property type="match status" value="1"/>
</dbReference>
<evidence type="ECO:0000313" key="6">
    <source>
        <dbReference type="Proteomes" id="UP001595851"/>
    </source>
</evidence>
<dbReference type="PROSITE" id="PS51755">
    <property type="entry name" value="OMPR_PHOB"/>
    <property type="match status" value="1"/>
</dbReference>
<feature type="domain" description="OmpR/PhoB-type" evidence="4">
    <location>
        <begin position="1"/>
        <end position="91"/>
    </location>
</feature>
<organism evidence="5 6">
    <name type="scientific">Nonomuraea purpurea</name>
    <dbReference type="NCBI Taxonomy" id="1849276"/>
    <lineage>
        <taxon>Bacteria</taxon>
        <taxon>Bacillati</taxon>
        <taxon>Actinomycetota</taxon>
        <taxon>Actinomycetes</taxon>
        <taxon>Streptosporangiales</taxon>
        <taxon>Streptosporangiaceae</taxon>
        <taxon>Nonomuraea</taxon>
    </lineage>
</organism>
<comment type="caution">
    <text evidence="5">The sequence shown here is derived from an EMBL/GenBank/DDBJ whole genome shotgun (WGS) entry which is preliminary data.</text>
</comment>
<dbReference type="Gene3D" id="3.40.50.300">
    <property type="entry name" value="P-loop containing nucleotide triphosphate hydrolases"/>
    <property type="match status" value="1"/>
</dbReference>
<evidence type="ECO:0000256" key="2">
    <source>
        <dbReference type="ARBA" id="ARBA00023125"/>
    </source>
</evidence>
<dbReference type="PANTHER" id="PTHR47691">
    <property type="entry name" value="REGULATOR-RELATED"/>
    <property type="match status" value="1"/>
</dbReference>
<dbReference type="SMART" id="SM01043">
    <property type="entry name" value="BTAD"/>
    <property type="match status" value="1"/>
</dbReference>
<dbReference type="Proteomes" id="UP001595851">
    <property type="component" value="Unassembled WGS sequence"/>
</dbReference>
<dbReference type="InterPro" id="IPR018522">
    <property type="entry name" value="TopoIIA_CS"/>
</dbReference>
<dbReference type="InterPro" id="IPR058852">
    <property type="entry name" value="HTH_77"/>
</dbReference>
<evidence type="ECO:0000313" key="5">
    <source>
        <dbReference type="EMBL" id="MFC4015390.1"/>
    </source>
</evidence>
<gene>
    <name evidence="5" type="ORF">ACFOY2_49825</name>
</gene>
<evidence type="ECO:0000256" key="3">
    <source>
        <dbReference type="PROSITE-ProRule" id="PRU01091"/>
    </source>
</evidence>
<protein>
    <submittedName>
        <fullName evidence="5">BTAD domain-containing putative transcriptional regulator</fullName>
    </submittedName>
</protein>
<dbReference type="InterPro" id="IPR041664">
    <property type="entry name" value="AAA_16"/>
</dbReference>
<name>A0ABV8GRF7_9ACTN</name>
<dbReference type="InterPro" id="IPR011990">
    <property type="entry name" value="TPR-like_helical_dom_sf"/>
</dbReference>
<sequence length="1041" mass="112771">MRVELLGRIRVFTDDGTPVEVGGPRVRMVLARLALQPGQVVPAETLIDGLWGADPPGDAANALQALVSRLRKALRRVGGVESRAGGYRLVAGAQDVDAHRFEALAARGRRELAADRPQAASITLGEALGLWRGAVLADLSDVPFADAAAARLEELRVAAAEDRFDAEVRLGRHDEVLADLEAAAKRHPLRERLTVVRMRALCAAGRQSDALTVYEETRAELAGQLGVDPSRELRETHLAVLRGELDSPPGRAEPRLPRWLTSFVGRQEELKLVLELVETSRLVTVVGPGGVGKTRLAVQALTRHRTYRSGRVWFVPLAGVDTSAGLLDAVLGALSTSGLRSAQRRRTTPPKPLDAAVDLLTGGEAVLVLDNCERLVADVAELAHRLLDRLPYLNILATSRESLAIVGEALCQLGPLEVPATPEEAAGAASVRLFLDRAADVRPGFVLDEVTAGPVVEVCRRLDGLPLALELAAARLRSMNVAQIARRLDDRFRLLASGNRTGPAHQRTLRAVVEWSWELLTEDERVLARRLSVFPGGAEEDAVRAVCPGGDGAYVLDALVEKSIVVAGGEGRRRYRMLETMRAYAAEELLRAGERQAVEARFVRYFRDLAEEHEPLLRSREQVRSMAVFDAEYDNLVLALRMAVAAGHAACAWRFLPALIWYWNMARFDARSESLLQEVLGFGDALPAAVRAAFTAVRELANNSGFLPDREPARALIEDCVRSGAMERYPILVPVVLPAAFFLGLDDLAERELRRARDHRGPWARACASWVEAYVRTDRGDWQGGAAALAQALRRYEEIGERQGLAMALIGSAHAHSVQGEHERALIAAERSLALVAELGSQEEIGHRAWLATARMRAGDPDGAWREVAAARRAVSGRVQRHSELELERCVAELHRRGGDWERSEQALGRLEALAGKLSVPKETIEVLVAPGRVANLLAAGAVAEARRVFPSAVRASVAAGNAAAAAELLARLLLGEGDSAGAATALGMSRAIRGVFDQGDPELSDLIAALVERLGAPGYEQAYRRGARLPRDQALSRLTA</sequence>
<accession>A0ABV8GRF7</accession>
<dbReference type="SUPFAM" id="SSF52540">
    <property type="entry name" value="P-loop containing nucleoside triphosphate hydrolases"/>
    <property type="match status" value="1"/>
</dbReference>
<dbReference type="Pfam" id="PF00486">
    <property type="entry name" value="Trans_reg_C"/>
    <property type="match status" value="1"/>
</dbReference>
<proteinExistence type="inferred from homology"/>
<dbReference type="InterPro" id="IPR036388">
    <property type="entry name" value="WH-like_DNA-bd_sf"/>
</dbReference>
<dbReference type="CDD" id="cd15831">
    <property type="entry name" value="BTAD"/>
    <property type="match status" value="1"/>
</dbReference>